<keyword evidence="4" id="KW-1185">Reference proteome</keyword>
<reference evidence="3 4" key="1">
    <citation type="submission" date="2018-08" db="EMBL/GenBank/DDBJ databases">
        <title>Draft genome of the lignicolous fungus Coniochaeta pulveracea.</title>
        <authorList>
            <person name="Borstlap C.J."/>
            <person name="De Witt R.N."/>
            <person name="Botha A."/>
            <person name="Volschenk H."/>
        </authorList>
    </citation>
    <scope>NUCLEOTIDE SEQUENCE [LARGE SCALE GENOMIC DNA]</scope>
    <source>
        <strain evidence="3 4">CAB683</strain>
    </source>
</reference>
<evidence type="ECO:0000313" key="3">
    <source>
        <dbReference type="EMBL" id="RKU41144.1"/>
    </source>
</evidence>
<proteinExistence type="predicted"/>
<dbReference type="EMBL" id="QVQW01000081">
    <property type="protein sequence ID" value="RKU41144.1"/>
    <property type="molecule type" value="Genomic_DNA"/>
</dbReference>
<evidence type="ECO:0000313" key="4">
    <source>
        <dbReference type="Proteomes" id="UP000275385"/>
    </source>
</evidence>
<gene>
    <name evidence="3" type="ORF">DL546_001921</name>
</gene>
<feature type="signal peptide" evidence="1">
    <location>
        <begin position="1"/>
        <end position="17"/>
    </location>
</feature>
<accession>A0A420XZN3</accession>
<dbReference type="AlphaFoldDB" id="A0A420XZN3"/>
<keyword evidence="1" id="KW-0732">Signal</keyword>
<protein>
    <recommendedName>
        <fullName evidence="2">DUF8021 domain-containing protein</fullName>
    </recommendedName>
</protein>
<feature type="chain" id="PRO_5019248215" description="DUF8021 domain-containing protein" evidence="1">
    <location>
        <begin position="18"/>
        <end position="343"/>
    </location>
</feature>
<dbReference type="Pfam" id="PF26061">
    <property type="entry name" value="DUF8021"/>
    <property type="match status" value="1"/>
</dbReference>
<sequence>MLRHLLTCMLATGYASAACSRAALQAATDSYVHAQANGTGWVNISPNLTYTENEKPIDIKTGVLTAPMIIDHNRSIHDTVQCASFTELIAAKQENPTVIGTRILYTPATNGSLLAHTIESIVTKTGDWAFNATGYLYWNSLESWAPIPEAQRDTREAIQAAGDAYFDRFNNVNITVPFGVPCDRLEGGAYTGAHDLANNTCDIGGLPSNIKVTNRRYVVDEALGVVDIFLGFPGLDRSVPDRPAPDSHMFRVQGGKIRYIHTVSACFNPGCGLNGTIFERGWKAGVGAGARWTNVTAVRGARFRGRMWGRRWLNGTALVNETAITHLWSEELEKAYEYEGVSS</sequence>
<evidence type="ECO:0000256" key="1">
    <source>
        <dbReference type="SAM" id="SignalP"/>
    </source>
</evidence>
<feature type="domain" description="DUF8021" evidence="2">
    <location>
        <begin position="151"/>
        <end position="263"/>
    </location>
</feature>
<name>A0A420XZN3_9PEZI</name>
<organism evidence="3 4">
    <name type="scientific">Coniochaeta pulveracea</name>
    <dbReference type="NCBI Taxonomy" id="177199"/>
    <lineage>
        <taxon>Eukaryota</taxon>
        <taxon>Fungi</taxon>
        <taxon>Dikarya</taxon>
        <taxon>Ascomycota</taxon>
        <taxon>Pezizomycotina</taxon>
        <taxon>Sordariomycetes</taxon>
        <taxon>Sordariomycetidae</taxon>
        <taxon>Coniochaetales</taxon>
        <taxon>Coniochaetaceae</taxon>
        <taxon>Coniochaeta</taxon>
    </lineage>
</organism>
<evidence type="ECO:0000259" key="2">
    <source>
        <dbReference type="Pfam" id="PF26061"/>
    </source>
</evidence>
<dbReference type="InterPro" id="IPR058334">
    <property type="entry name" value="DUF8021"/>
</dbReference>
<dbReference type="Proteomes" id="UP000275385">
    <property type="component" value="Unassembled WGS sequence"/>
</dbReference>
<dbReference type="STRING" id="177199.A0A420XZN3"/>
<dbReference type="PROSITE" id="PS51257">
    <property type="entry name" value="PROKAR_LIPOPROTEIN"/>
    <property type="match status" value="1"/>
</dbReference>
<dbReference type="OrthoDB" id="3515051at2759"/>
<comment type="caution">
    <text evidence="3">The sequence shown here is derived from an EMBL/GenBank/DDBJ whole genome shotgun (WGS) entry which is preliminary data.</text>
</comment>